<protein>
    <submittedName>
        <fullName evidence="1">Uncharacterized protein</fullName>
    </submittedName>
</protein>
<dbReference type="AlphaFoldDB" id="A0AAD5BVM0"/>
<dbReference type="Proteomes" id="UP001206925">
    <property type="component" value="Unassembled WGS sequence"/>
</dbReference>
<reference evidence="1" key="1">
    <citation type="submission" date="2022-06" db="EMBL/GenBank/DDBJ databases">
        <title>Uncovering the hologenomic basis of an extraordinary plant invasion.</title>
        <authorList>
            <person name="Bieker V.C."/>
            <person name="Martin M.D."/>
            <person name="Gilbert T."/>
            <person name="Hodgins K."/>
            <person name="Battlay P."/>
            <person name="Petersen B."/>
            <person name="Wilson J."/>
        </authorList>
    </citation>
    <scope>NUCLEOTIDE SEQUENCE</scope>
    <source>
        <strain evidence="1">AA19_3_7</strain>
        <tissue evidence="1">Leaf</tissue>
    </source>
</reference>
<evidence type="ECO:0000313" key="1">
    <source>
        <dbReference type="EMBL" id="KAI7729293.1"/>
    </source>
</evidence>
<feature type="non-terminal residue" evidence="1">
    <location>
        <position position="1"/>
    </location>
</feature>
<gene>
    <name evidence="1" type="ORF">M8C21_001324</name>
</gene>
<evidence type="ECO:0000313" key="2">
    <source>
        <dbReference type="Proteomes" id="UP001206925"/>
    </source>
</evidence>
<accession>A0AAD5BVM0</accession>
<comment type="caution">
    <text evidence="1">The sequence shown here is derived from an EMBL/GenBank/DDBJ whole genome shotgun (WGS) entry which is preliminary data.</text>
</comment>
<name>A0AAD5BVM0_AMBAR</name>
<dbReference type="EMBL" id="JAMZMK010011023">
    <property type="protein sequence ID" value="KAI7729293.1"/>
    <property type="molecule type" value="Genomic_DNA"/>
</dbReference>
<proteinExistence type="predicted"/>
<organism evidence="1 2">
    <name type="scientific">Ambrosia artemisiifolia</name>
    <name type="common">Common ragweed</name>
    <dbReference type="NCBI Taxonomy" id="4212"/>
    <lineage>
        <taxon>Eukaryota</taxon>
        <taxon>Viridiplantae</taxon>
        <taxon>Streptophyta</taxon>
        <taxon>Embryophyta</taxon>
        <taxon>Tracheophyta</taxon>
        <taxon>Spermatophyta</taxon>
        <taxon>Magnoliopsida</taxon>
        <taxon>eudicotyledons</taxon>
        <taxon>Gunneridae</taxon>
        <taxon>Pentapetalae</taxon>
        <taxon>asterids</taxon>
        <taxon>campanulids</taxon>
        <taxon>Asterales</taxon>
        <taxon>Asteraceae</taxon>
        <taxon>Asteroideae</taxon>
        <taxon>Heliantheae alliance</taxon>
        <taxon>Heliantheae</taxon>
        <taxon>Ambrosia</taxon>
    </lineage>
</organism>
<sequence length="45" mass="5235">MALGYSIYNFMLVDLFGHTVLPEDQVNEPRCHTRPLHISTRITTF</sequence>
<keyword evidence="2" id="KW-1185">Reference proteome</keyword>